<feature type="transmembrane region" description="Helical" evidence="8">
    <location>
        <begin position="198"/>
        <end position="225"/>
    </location>
</feature>
<evidence type="ECO:0000313" key="10">
    <source>
        <dbReference type="Proteomes" id="UP000431401"/>
    </source>
</evidence>
<name>A0A7K0DZU1_9NOCA</name>
<feature type="transmembrane region" description="Helical" evidence="8">
    <location>
        <begin position="145"/>
        <end position="178"/>
    </location>
</feature>
<feature type="transmembrane region" description="Helical" evidence="8">
    <location>
        <begin position="80"/>
        <end position="101"/>
    </location>
</feature>
<organism evidence="9 10">
    <name type="scientific">Nocardia aurantia</name>
    <dbReference type="NCBI Taxonomy" id="2585199"/>
    <lineage>
        <taxon>Bacteria</taxon>
        <taxon>Bacillati</taxon>
        <taxon>Actinomycetota</taxon>
        <taxon>Actinomycetes</taxon>
        <taxon>Mycobacteriales</taxon>
        <taxon>Nocardiaceae</taxon>
        <taxon>Nocardia</taxon>
    </lineage>
</organism>
<evidence type="ECO:0000256" key="2">
    <source>
        <dbReference type="ARBA" id="ARBA00009142"/>
    </source>
</evidence>
<dbReference type="Pfam" id="PF01925">
    <property type="entry name" value="TauE"/>
    <property type="match status" value="1"/>
</dbReference>
<evidence type="ECO:0000256" key="7">
    <source>
        <dbReference type="ARBA" id="ARBA00023136"/>
    </source>
</evidence>
<keyword evidence="5 8" id="KW-0812">Transmembrane</keyword>
<feature type="transmembrane region" description="Helical" evidence="8">
    <location>
        <begin position="49"/>
        <end position="68"/>
    </location>
</feature>
<dbReference type="RefSeq" id="WP_319943734.1">
    <property type="nucleotide sequence ID" value="NZ_WEGI01000014.1"/>
</dbReference>
<dbReference type="PANTHER" id="PTHR30269:SF0">
    <property type="entry name" value="MEMBRANE TRANSPORTER PROTEIN YFCA-RELATED"/>
    <property type="match status" value="1"/>
</dbReference>
<evidence type="ECO:0000256" key="5">
    <source>
        <dbReference type="ARBA" id="ARBA00022692"/>
    </source>
</evidence>
<evidence type="ECO:0000256" key="4">
    <source>
        <dbReference type="ARBA" id="ARBA00022475"/>
    </source>
</evidence>
<keyword evidence="6 8" id="KW-1133">Transmembrane helix</keyword>
<dbReference type="PANTHER" id="PTHR30269">
    <property type="entry name" value="TRANSMEMBRANE PROTEIN YFCA"/>
    <property type="match status" value="1"/>
</dbReference>
<keyword evidence="7 8" id="KW-0472">Membrane</keyword>
<feature type="transmembrane region" description="Helical" evidence="8">
    <location>
        <begin position="107"/>
        <end position="124"/>
    </location>
</feature>
<comment type="subcellular location">
    <subcellularLocation>
        <location evidence="1 8">Cell membrane</location>
        <topology evidence="1 8">Multi-pass membrane protein</topology>
    </subcellularLocation>
</comment>
<dbReference type="AlphaFoldDB" id="A0A7K0DZU1"/>
<feature type="transmembrane region" description="Helical" evidence="8">
    <location>
        <begin position="12"/>
        <end position="37"/>
    </location>
</feature>
<evidence type="ECO:0000256" key="8">
    <source>
        <dbReference type="RuleBase" id="RU363041"/>
    </source>
</evidence>
<sequence length="258" mass="26250">MCVGRVAVTGVDVAELVAVGFAAGLVSVLVSLASLVSYPALLALGLSPVSANVTNTVSLVFIGAGAAAGSRAELRGTRRIVWRMGLVAAVGGAAGSALLLLAPASTFQAVVPFLIGGASIFLLGQPYLARRRESRGTTEPPWRGPLLWTALFGAAVYAGYFGAAGGILVLAIMTAMFPQWPPHRINAVKNVIAMFSNGAAAIAFAGFGPVHWSFVAPLAVGFFLGGRVGPGIARRLPNNTLRVLAAGCGIAMAVKLAL</sequence>
<dbReference type="EMBL" id="WEGI01000014">
    <property type="protein sequence ID" value="MQY30374.1"/>
    <property type="molecule type" value="Genomic_DNA"/>
</dbReference>
<dbReference type="InterPro" id="IPR052017">
    <property type="entry name" value="TSUP"/>
</dbReference>
<keyword evidence="3" id="KW-0813">Transport</keyword>
<gene>
    <name evidence="9" type="ORF">NRB56_59760</name>
</gene>
<accession>A0A7K0DZU1</accession>
<evidence type="ECO:0000256" key="3">
    <source>
        <dbReference type="ARBA" id="ARBA00022448"/>
    </source>
</evidence>
<comment type="similarity">
    <text evidence="2 8">Belongs to the 4-toluene sulfonate uptake permease (TSUP) (TC 2.A.102) family.</text>
</comment>
<dbReference type="InterPro" id="IPR002781">
    <property type="entry name" value="TM_pro_TauE-like"/>
</dbReference>
<dbReference type="Proteomes" id="UP000431401">
    <property type="component" value="Unassembled WGS sequence"/>
</dbReference>
<comment type="caution">
    <text evidence="9">The sequence shown here is derived from an EMBL/GenBank/DDBJ whole genome shotgun (WGS) entry which is preliminary data.</text>
</comment>
<evidence type="ECO:0000313" key="9">
    <source>
        <dbReference type="EMBL" id="MQY30374.1"/>
    </source>
</evidence>
<protein>
    <recommendedName>
        <fullName evidence="8">Probable membrane transporter protein</fullName>
    </recommendedName>
</protein>
<evidence type="ECO:0000256" key="1">
    <source>
        <dbReference type="ARBA" id="ARBA00004651"/>
    </source>
</evidence>
<dbReference type="GO" id="GO:0005886">
    <property type="term" value="C:plasma membrane"/>
    <property type="evidence" value="ECO:0007669"/>
    <property type="project" value="UniProtKB-SubCell"/>
</dbReference>
<keyword evidence="10" id="KW-1185">Reference proteome</keyword>
<evidence type="ECO:0000256" key="6">
    <source>
        <dbReference type="ARBA" id="ARBA00022989"/>
    </source>
</evidence>
<reference evidence="9 10" key="1">
    <citation type="submission" date="2019-10" db="EMBL/GenBank/DDBJ databases">
        <title>Nocardia macrotermitis sp. nov. and Nocardia aurantia sp. nov., isolated from the gut of fungus growing-termite Macrotermes natalensis.</title>
        <authorList>
            <person name="Benndorf R."/>
            <person name="Schwitalla J."/>
            <person name="Martin K."/>
            <person name="De Beer W."/>
            <person name="Kaster A.-K."/>
            <person name="Vollmers J."/>
            <person name="Poulsen M."/>
            <person name="Beemelmanns C."/>
        </authorList>
    </citation>
    <scope>NUCLEOTIDE SEQUENCE [LARGE SCALE GENOMIC DNA]</scope>
    <source>
        <strain evidence="9 10">RB56</strain>
    </source>
</reference>
<proteinExistence type="inferred from homology"/>
<keyword evidence="4 8" id="KW-1003">Cell membrane</keyword>